<name>A0A315ZRW3_9ACTN</name>
<dbReference type="PANTHER" id="PTHR35936:SF17">
    <property type="entry name" value="ARGININE-BINDING EXTRACELLULAR PROTEIN ARTP"/>
    <property type="match status" value="1"/>
</dbReference>
<accession>A0A315ZRW3</accession>
<comment type="caution">
    <text evidence="3">The sequence shown here is derived from an EMBL/GenBank/DDBJ whole genome shotgun (WGS) entry which is preliminary data.</text>
</comment>
<dbReference type="PANTHER" id="PTHR35936">
    <property type="entry name" value="MEMBRANE-BOUND LYTIC MUREIN TRANSGLYCOSYLASE F"/>
    <property type="match status" value="1"/>
</dbReference>
<keyword evidence="1" id="KW-0732">Signal</keyword>
<sequence>MRFAWIDERPFGYLDDDGKPTGCDIALARAAFSEIGEPFEPVHTTFSELLPGLLDGRWEVTTGMFITAERSRRAHFTRPIWTLRDGLLVRVEPEETTSRGSTSAQAVLGYRSLAVSGDRVAVLRDQVQVSHALDNGILSEQLVVLDTYEQARAALLAGDVDAYASVALAHQQHLSAHPGQGLRCVVVGDEETPPAVGGFACADPAVATALDAAMKGLLPAGAPGEPSADPGCWPVPRVRAVERGGGPR</sequence>
<evidence type="ECO:0000313" key="4">
    <source>
        <dbReference type="Proteomes" id="UP000245469"/>
    </source>
</evidence>
<evidence type="ECO:0000313" key="3">
    <source>
        <dbReference type="EMBL" id="PWJ47618.1"/>
    </source>
</evidence>
<evidence type="ECO:0000256" key="1">
    <source>
        <dbReference type="ARBA" id="ARBA00022729"/>
    </source>
</evidence>
<dbReference type="Pfam" id="PF00497">
    <property type="entry name" value="SBP_bac_3"/>
    <property type="match status" value="1"/>
</dbReference>
<evidence type="ECO:0000259" key="2">
    <source>
        <dbReference type="SMART" id="SM00062"/>
    </source>
</evidence>
<dbReference type="RefSeq" id="WP_109776352.1">
    <property type="nucleotide sequence ID" value="NZ_QGDQ01000036.1"/>
</dbReference>
<dbReference type="AlphaFoldDB" id="A0A315ZRW3"/>
<feature type="domain" description="Solute-binding protein family 3/N-terminal" evidence="2">
    <location>
        <begin position="2"/>
        <end position="223"/>
    </location>
</feature>
<dbReference type="OrthoDB" id="9768183at2"/>
<keyword evidence="4" id="KW-1185">Reference proteome</keyword>
<dbReference type="Proteomes" id="UP000245469">
    <property type="component" value="Unassembled WGS sequence"/>
</dbReference>
<dbReference type="EMBL" id="QGDQ01000036">
    <property type="protein sequence ID" value="PWJ47618.1"/>
    <property type="molecule type" value="Genomic_DNA"/>
</dbReference>
<dbReference type="InterPro" id="IPR001638">
    <property type="entry name" value="Solute-binding_3/MltF_N"/>
</dbReference>
<gene>
    <name evidence="3" type="ORF">BXY45_13650</name>
</gene>
<dbReference type="Gene3D" id="3.40.190.10">
    <property type="entry name" value="Periplasmic binding protein-like II"/>
    <property type="match status" value="2"/>
</dbReference>
<reference evidence="3 4" key="1">
    <citation type="submission" date="2018-03" db="EMBL/GenBank/DDBJ databases">
        <title>Genomic Encyclopedia of Archaeal and Bacterial Type Strains, Phase II (KMG-II): from individual species to whole genera.</title>
        <authorList>
            <person name="Goeker M."/>
        </authorList>
    </citation>
    <scope>NUCLEOTIDE SEQUENCE [LARGE SCALE GENOMIC DNA]</scope>
    <source>
        <strain evidence="3 4">DSM 44889</strain>
    </source>
</reference>
<dbReference type="SUPFAM" id="SSF53850">
    <property type="entry name" value="Periplasmic binding protein-like II"/>
    <property type="match status" value="1"/>
</dbReference>
<protein>
    <submittedName>
        <fullName evidence="3">Polar amino acid transport system substrate-binding protein</fullName>
    </submittedName>
</protein>
<dbReference type="SMART" id="SM00062">
    <property type="entry name" value="PBPb"/>
    <property type="match status" value="1"/>
</dbReference>
<proteinExistence type="predicted"/>
<organism evidence="3 4">
    <name type="scientific">Quadrisphaera granulorum</name>
    <dbReference type="NCBI Taxonomy" id="317664"/>
    <lineage>
        <taxon>Bacteria</taxon>
        <taxon>Bacillati</taxon>
        <taxon>Actinomycetota</taxon>
        <taxon>Actinomycetes</taxon>
        <taxon>Kineosporiales</taxon>
        <taxon>Kineosporiaceae</taxon>
        <taxon>Quadrisphaera</taxon>
    </lineage>
</organism>